<feature type="domain" description="Lipocalin/cytosolic fatty-acid binding" evidence="3">
    <location>
        <begin position="10"/>
        <end position="153"/>
    </location>
</feature>
<dbReference type="GeneID" id="30523473"/>
<dbReference type="SUPFAM" id="SSF50814">
    <property type="entry name" value="Lipocalins"/>
    <property type="match status" value="1"/>
</dbReference>
<accession>A0A1M7XVK0</accession>
<keyword evidence="4" id="KW-0449">Lipoprotein</keyword>
<proteinExistence type="inferred from homology"/>
<protein>
    <submittedName>
        <fullName evidence="4">Outer membrane lipoprotein containing lipocalin domain</fullName>
    </submittedName>
</protein>
<comment type="similarity">
    <text evidence="1 2">Belongs to the calycin superfamily. Lipocalin family.</text>
</comment>
<sequence>MSSVFLPSDYQGSWFEIGKYPVFYERFGPACAYSVADYRYNRGEGGYINVLNTCYNQSGEAVNSILGIARPKNDLGQFKLHFFPESFAPYPTNPADSSYNVLWTDYDNFSFVSDDDKRSFYVLSRKKDLSAQDYAFIRQKTVELGFNPSRLQYNFPPPAENPGVIGVR</sequence>
<evidence type="ECO:0000313" key="4">
    <source>
        <dbReference type="EMBL" id="SHO33558.1"/>
    </source>
</evidence>
<organism evidence="4 5">
    <name type="scientific">Cedratvirus A11</name>
    <dbReference type="NCBI Taxonomy" id="1903266"/>
    <lineage>
        <taxon>Viruses</taxon>
        <taxon>Pithoviruses</taxon>
        <taxon>Orthocedratvirinae</taxon>
        <taxon>Alphacedratvirus</taxon>
        <taxon>Alphacedratvirus aljazairmassiliense</taxon>
    </lineage>
</organism>
<dbReference type="PIRSF" id="PIRSF036893">
    <property type="entry name" value="Lipocalin_ApoD"/>
    <property type="match status" value="1"/>
</dbReference>
<dbReference type="GO" id="GO:0000302">
    <property type="term" value="P:response to reactive oxygen species"/>
    <property type="evidence" value="ECO:0007669"/>
    <property type="project" value="TreeGrafter"/>
</dbReference>
<dbReference type="KEGG" id="vg:30523473"/>
<dbReference type="EMBL" id="LT671577">
    <property type="protein sequence ID" value="SHO33558.1"/>
    <property type="molecule type" value="Genomic_DNA"/>
</dbReference>
<dbReference type="RefSeq" id="YP_009329430.1">
    <property type="nucleotide sequence ID" value="NC_032108.1"/>
</dbReference>
<dbReference type="Gene3D" id="2.40.128.20">
    <property type="match status" value="1"/>
</dbReference>
<evidence type="ECO:0000256" key="1">
    <source>
        <dbReference type="ARBA" id="ARBA00006889"/>
    </source>
</evidence>
<gene>
    <name evidence="4" type="ORF">BQ3484_490</name>
</gene>
<evidence type="ECO:0000313" key="5">
    <source>
        <dbReference type="Proteomes" id="UP000201465"/>
    </source>
</evidence>
<name>A0A1M7XVK0_9VIRU</name>
<keyword evidence="5" id="KW-1185">Reference proteome</keyword>
<dbReference type="GO" id="GO:0006629">
    <property type="term" value="P:lipid metabolic process"/>
    <property type="evidence" value="ECO:0007669"/>
    <property type="project" value="TreeGrafter"/>
</dbReference>
<dbReference type="InterPro" id="IPR000566">
    <property type="entry name" value="Lipocln_cytosolic_FA-bd_dom"/>
</dbReference>
<dbReference type="PANTHER" id="PTHR10612">
    <property type="entry name" value="APOLIPOPROTEIN D"/>
    <property type="match status" value="1"/>
</dbReference>
<dbReference type="Pfam" id="PF08212">
    <property type="entry name" value="Lipocalin_2"/>
    <property type="match status" value="1"/>
</dbReference>
<dbReference type="Proteomes" id="UP000201465">
    <property type="component" value="Segment"/>
</dbReference>
<reference evidence="4 5" key="1">
    <citation type="submission" date="2016-11" db="EMBL/GenBank/DDBJ databases">
        <authorList>
            <consortium name="Urmite Genomes"/>
        </authorList>
    </citation>
    <scope>NUCLEOTIDE SEQUENCE [LARGE SCALE GENOMIC DNA]</scope>
    <source>
        <strain evidence="4 5">A11</strain>
    </source>
</reference>
<evidence type="ECO:0000259" key="3">
    <source>
        <dbReference type="Pfam" id="PF08212"/>
    </source>
</evidence>
<evidence type="ECO:0000256" key="2">
    <source>
        <dbReference type="PIRNR" id="PIRNR036893"/>
    </source>
</evidence>
<dbReference type="InterPro" id="IPR012674">
    <property type="entry name" value="Calycin"/>
</dbReference>
<dbReference type="InterPro" id="IPR022271">
    <property type="entry name" value="Lipocalin_ApoD"/>
</dbReference>
<dbReference type="PANTHER" id="PTHR10612:SF34">
    <property type="entry name" value="APOLIPOPROTEIN D"/>
    <property type="match status" value="1"/>
</dbReference>